<keyword evidence="4" id="KW-0812">Transmembrane</keyword>
<dbReference type="Pfam" id="PF25919">
    <property type="entry name" value="BSH_CusB"/>
    <property type="match status" value="1"/>
</dbReference>
<feature type="domain" description="CusB-like beta-barrel" evidence="8">
    <location>
        <begin position="255"/>
        <end position="329"/>
    </location>
</feature>
<gene>
    <name evidence="10" type="ORF">ACFSVN_02275</name>
</gene>
<feature type="domain" description="Heavy metal binding" evidence="5">
    <location>
        <begin position="49"/>
        <end position="76"/>
    </location>
</feature>
<dbReference type="InterPro" id="IPR058791">
    <property type="entry name" value="3HB_CusB"/>
</dbReference>
<dbReference type="Gene3D" id="2.40.420.20">
    <property type="match status" value="1"/>
</dbReference>
<feature type="domain" description="CzcB-like C-terminal circularly permuted SH3-like" evidence="9">
    <location>
        <begin position="339"/>
        <end position="399"/>
    </location>
</feature>
<evidence type="ECO:0000313" key="10">
    <source>
        <dbReference type="EMBL" id="MFD2531267.1"/>
    </source>
</evidence>
<evidence type="ECO:0000259" key="7">
    <source>
        <dbReference type="Pfam" id="PF25919"/>
    </source>
</evidence>
<evidence type="ECO:0000259" key="6">
    <source>
        <dbReference type="Pfam" id="PF25869"/>
    </source>
</evidence>
<dbReference type="Pfam" id="PF25975">
    <property type="entry name" value="CzcB_C"/>
    <property type="match status" value="1"/>
</dbReference>
<keyword evidence="11" id="KW-1185">Reference proteome</keyword>
<dbReference type="Pfam" id="PF25954">
    <property type="entry name" value="Beta-barrel_RND_2"/>
    <property type="match status" value="1"/>
</dbReference>
<dbReference type="SUPFAM" id="SSF111369">
    <property type="entry name" value="HlyD-like secretion proteins"/>
    <property type="match status" value="1"/>
</dbReference>
<organism evidence="10 11">
    <name type="scientific">Gracilimonas halophila</name>
    <dbReference type="NCBI Taxonomy" id="1834464"/>
    <lineage>
        <taxon>Bacteria</taxon>
        <taxon>Pseudomonadati</taxon>
        <taxon>Balneolota</taxon>
        <taxon>Balneolia</taxon>
        <taxon>Balneolales</taxon>
        <taxon>Balneolaceae</taxon>
        <taxon>Gracilimonas</taxon>
    </lineage>
</organism>
<dbReference type="Proteomes" id="UP001597460">
    <property type="component" value="Unassembled WGS sequence"/>
</dbReference>
<sequence>MKTKNILIYSGLLLGGLFLGYLFFGGTSEPQSLEEHIAETHTDEEGNIVYTCSMHPQVRENEPGDCPICGMELIPANELDEDDGSVQNPNAVRISQAAMALADIQTSDVRLGIPVKETRLPGKVVVNQNLVSNITAHFPGRVRELYVDFSGDYVRKGQRLASIYSPELITAQRELLETARFKEQNPRLYESARRKLMLWEFPEETIDQIERSGEVMEELDFFAPVSGYVSEISISREDHIMEGMAMYRIADLSDVWIEFEAYESAIGGLSKGDEVEFQVSSLGSQTFSGEVDFIEPFLNTDSRTVKVRVVTNNPNTRMKPGMFAEGVISSGSAQTEKLLVPRSAVMWTGKRSIVFVDVSQGDIPAFEAREVLLGSRAGNDYVIESGLEPGERVVTNGTFKVDAAAQLSDKLSMMNREPGTGNNQGAHNHGDMESDDSEIEQTEDHSGLQMQGDLKMLIPKYLKLREALSNDDFESAQEQVTSFTKDDFSDIEELRAEFKSISEMLITRVEEEGYEGKLFKQYCPMYDGGSTWISDKENIENPFYGTQMHNCGETVEQMN</sequence>
<dbReference type="PANTHER" id="PTHR30097:SF4">
    <property type="entry name" value="SLR6042 PROTEIN"/>
    <property type="match status" value="1"/>
</dbReference>
<dbReference type="NCBIfam" id="TIGR01730">
    <property type="entry name" value="RND_mfp"/>
    <property type="match status" value="1"/>
</dbReference>
<name>A0ABW5JIW7_9BACT</name>
<accession>A0ABW5JIW7</accession>
<dbReference type="Gene3D" id="2.40.30.170">
    <property type="match status" value="1"/>
</dbReference>
<protein>
    <submittedName>
        <fullName evidence="10">Efflux RND transporter periplasmic adaptor subunit</fullName>
    </submittedName>
</protein>
<feature type="region of interest" description="Disordered" evidence="3">
    <location>
        <begin position="413"/>
        <end position="450"/>
    </location>
</feature>
<keyword evidence="4" id="KW-0472">Membrane</keyword>
<dbReference type="EMBL" id="JBHULI010000002">
    <property type="protein sequence ID" value="MFD2531267.1"/>
    <property type="molecule type" value="Genomic_DNA"/>
</dbReference>
<dbReference type="InterPro" id="IPR051909">
    <property type="entry name" value="MFP_Cation_Efflux"/>
</dbReference>
<keyword evidence="4" id="KW-1133">Transmembrane helix</keyword>
<dbReference type="RefSeq" id="WP_390297984.1">
    <property type="nucleotide sequence ID" value="NZ_JBHULI010000002.1"/>
</dbReference>
<proteinExistence type="inferred from homology"/>
<evidence type="ECO:0000259" key="8">
    <source>
        <dbReference type="Pfam" id="PF25954"/>
    </source>
</evidence>
<dbReference type="InterPro" id="IPR058792">
    <property type="entry name" value="Beta-barrel_RND_2"/>
</dbReference>
<evidence type="ECO:0000256" key="4">
    <source>
        <dbReference type="SAM" id="Phobius"/>
    </source>
</evidence>
<dbReference type="PANTHER" id="PTHR30097">
    <property type="entry name" value="CATION EFFLUX SYSTEM PROTEIN CUSB"/>
    <property type="match status" value="1"/>
</dbReference>
<dbReference type="InterPro" id="IPR006143">
    <property type="entry name" value="RND_pump_MFP"/>
</dbReference>
<dbReference type="InterPro" id="IPR045800">
    <property type="entry name" value="HMBD"/>
</dbReference>
<reference evidence="11" key="1">
    <citation type="journal article" date="2019" name="Int. J. Syst. Evol. Microbiol.">
        <title>The Global Catalogue of Microorganisms (GCM) 10K type strain sequencing project: providing services to taxonomists for standard genome sequencing and annotation.</title>
        <authorList>
            <consortium name="The Broad Institute Genomics Platform"/>
            <consortium name="The Broad Institute Genome Sequencing Center for Infectious Disease"/>
            <person name="Wu L."/>
            <person name="Ma J."/>
        </authorList>
    </citation>
    <scope>NUCLEOTIDE SEQUENCE [LARGE SCALE GENOMIC DNA]</scope>
    <source>
        <strain evidence="11">KCTC 52042</strain>
    </source>
</reference>
<dbReference type="InterPro" id="IPR058649">
    <property type="entry name" value="CzcB_C"/>
</dbReference>
<keyword evidence="2" id="KW-0813">Transport</keyword>
<feature type="domain" description="CusB-like three alpha-helical bundle" evidence="6">
    <location>
        <begin position="167"/>
        <end position="216"/>
    </location>
</feature>
<evidence type="ECO:0000256" key="1">
    <source>
        <dbReference type="ARBA" id="ARBA00009477"/>
    </source>
</evidence>
<comment type="caution">
    <text evidence="10">The sequence shown here is derived from an EMBL/GenBank/DDBJ whole genome shotgun (WGS) entry which is preliminary data.</text>
</comment>
<dbReference type="Pfam" id="PF25869">
    <property type="entry name" value="3HB_CusB"/>
    <property type="match status" value="1"/>
</dbReference>
<feature type="domain" description="CusB-like barrel-sandwich hybrid" evidence="7">
    <location>
        <begin position="132"/>
        <end position="250"/>
    </location>
</feature>
<comment type="similarity">
    <text evidence="1">Belongs to the membrane fusion protein (MFP) (TC 8.A.1) family.</text>
</comment>
<evidence type="ECO:0000256" key="3">
    <source>
        <dbReference type="SAM" id="MobiDB-lite"/>
    </source>
</evidence>
<dbReference type="Pfam" id="PF19335">
    <property type="entry name" value="HMBD"/>
    <property type="match status" value="1"/>
</dbReference>
<evidence type="ECO:0000256" key="2">
    <source>
        <dbReference type="ARBA" id="ARBA00022448"/>
    </source>
</evidence>
<evidence type="ECO:0000313" key="11">
    <source>
        <dbReference type="Proteomes" id="UP001597460"/>
    </source>
</evidence>
<evidence type="ECO:0000259" key="9">
    <source>
        <dbReference type="Pfam" id="PF25975"/>
    </source>
</evidence>
<feature type="transmembrane region" description="Helical" evidence="4">
    <location>
        <begin position="7"/>
        <end position="24"/>
    </location>
</feature>
<evidence type="ECO:0000259" key="5">
    <source>
        <dbReference type="Pfam" id="PF19335"/>
    </source>
</evidence>
<dbReference type="InterPro" id="IPR058790">
    <property type="entry name" value="BSH_CusB"/>
</dbReference>